<dbReference type="Pfam" id="PF00106">
    <property type="entry name" value="adh_short"/>
    <property type="match status" value="1"/>
</dbReference>
<evidence type="ECO:0000256" key="1">
    <source>
        <dbReference type="ARBA" id="ARBA00023002"/>
    </source>
</evidence>
<dbReference type="GO" id="GO:0016491">
    <property type="term" value="F:oxidoreductase activity"/>
    <property type="evidence" value="ECO:0007669"/>
    <property type="project" value="UniProtKB-KW"/>
</dbReference>
<proteinExistence type="predicted"/>
<dbReference type="OrthoDB" id="542013at2759"/>
<dbReference type="PANTHER" id="PTHR43157:SF31">
    <property type="entry name" value="PHOSPHATIDYLINOSITOL-GLYCAN BIOSYNTHESIS CLASS F PROTEIN"/>
    <property type="match status" value="1"/>
</dbReference>
<dbReference type="InterPro" id="IPR002347">
    <property type="entry name" value="SDR_fam"/>
</dbReference>
<dbReference type="SUPFAM" id="SSF51735">
    <property type="entry name" value="NAD(P)-binding Rossmann-fold domains"/>
    <property type="match status" value="1"/>
</dbReference>
<dbReference type="AlphaFoldDB" id="A0A9P9WD50"/>
<dbReference type="EMBL" id="JAFIMR010000040">
    <property type="protein sequence ID" value="KAI1857525.1"/>
    <property type="molecule type" value="Genomic_DNA"/>
</dbReference>
<evidence type="ECO:0000313" key="2">
    <source>
        <dbReference type="EMBL" id="KAI1857525.1"/>
    </source>
</evidence>
<name>A0A9P9WD50_9PEZI</name>
<dbReference type="PANTHER" id="PTHR43157">
    <property type="entry name" value="PHOSPHATIDYLINOSITOL-GLYCAN BIOSYNTHESIS CLASS F PROTEIN-RELATED"/>
    <property type="match status" value="1"/>
</dbReference>
<dbReference type="Proteomes" id="UP000829685">
    <property type="component" value="Unassembled WGS sequence"/>
</dbReference>
<gene>
    <name evidence="2" type="ORF">JX265_011260</name>
</gene>
<dbReference type="InterPro" id="IPR036291">
    <property type="entry name" value="NAD(P)-bd_dom_sf"/>
</dbReference>
<organism evidence="2 3">
    <name type="scientific">Neoarthrinium moseri</name>
    <dbReference type="NCBI Taxonomy" id="1658444"/>
    <lineage>
        <taxon>Eukaryota</taxon>
        <taxon>Fungi</taxon>
        <taxon>Dikarya</taxon>
        <taxon>Ascomycota</taxon>
        <taxon>Pezizomycotina</taxon>
        <taxon>Sordariomycetes</taxon>
        <taxon>Xylariomycetidae</taxon>
        <taxon>Amphisphaeriales</taxon>
        <taxon>Apiosporaceae</taxon>
        <taxon>Neoarthrinium</taxon>
    </lineage>
</organism>
<keyword evidence="1" id="KW-0560">Oxidoreductase</keyword>
<dbReference type="Gene3D" id="3.40.50.720">
    <property type="entry name" value="NAD(P)-binding Rossmann-like Domain"/>
    <property type="match status" value="1"/>
</dbReference>
<comment type="caution">
    <text evidence="2">The sequence shown here is derived from an EMBL/GenBank/DDBJ whole genome shotgun (WGS) entry which is preliminary data.</text>
</comment>
<evidence type="ECO:0000313" key="3">
    <source>
        <dbReference type="Proteomes" id="UP000829685"/>
    </source>
</evidence>
<keyword evidence="3" id="KW-1185">Reference proteome</keyword>
<sequence>MGLFEWSFLQTWQYQFTDLSYPRTDCTGKTAVVTGATGGLGLEAGRHFARLKAAKVILGCRNTERGEAAKRAIEDSIKDLGPDVVEVWPVDLGSFESVKEFCDRANSLDRLDYMIQNAGLAAAKYKSLEGYEETITVNVLSTFLTTLLLLPVLRKTVSAFNTMPHVTIVASDAHYFTSFPQRKEPIMFQALKGDNDMANRYYISKLLVVLIAREMANALDTSPKCKIVLNTVNPGFCDTDLWRNAPWPLLPILKFMARHVGRTPEMGSRTLMWAVFAGDETHGAYSGDCMLHDMSALARSEDGHATGRRAYGELLNILESVVPGISGNI</sequence>
<reference evidence="2" key="1">
    <citation type="submission" date="2021-03" db="EMBL/GenBank/DDBJ databases">
        <title>Revisited historic fungal species revealed as producer of novel bioactive compounds through whole genome sequencing and comparative genomics.</title>
        <authorList>
            <person name="Vignolle G.A."/>
            <person name="Hochenegger N."/>
            <person name="Mach R.L."/>
            <person name="Mach-Aigner A.R."/>
            <person name="Javad Rahimi M."/>
            <person name="Salim K.A."/>
            <person name="Chan C.M."/>
            <person name="Lim L.B.L."/>
            <person name="Cai F."/>
            <person name="Druzhinina I.S."/>
            <person name="U'Ren J.M."/>
            <person name="Derntl C."/>
        </authorList>
    </citation>
    <scope>NUCLEOTIDE SEQUENCE</scope>
    <source>
        <strain evidence="2">TUCIM 5799</strain>
    </source>
</reference>
<protein>
    <submittedName>
        <fullName evidence="2">Uncharacterized protein</fullName>
    </submittedName>
</protein>
<accession>A0A9P9WD50</accession>
<dbReference type="PRINTS" id="PR00081">
    <property type="entry name" value="GDHRDH"/>
</dbReference>